<accession>A0AAD9J5H9</accession>
<proteinExistence type="inferred from homology"/>
<evidence type="ECO:0000256" key="1">
    <source>
        <dbReference type="ARBA" id="ARBA00004141"/>
    </source>
</evidence>
<feature type="domain" description="Alanine dehydrogenase/pyridine nucleotide transhydrogenase NAD(H)-binding" evidence="13">
    <location>
        <begin position="126"/>
        <end position="292"/>
    </location>
</feature>
<gene>
    <name evidence="15" type="ORF">LSH36_583g01262</name>
</gene>
<dbReference type="Pfam" id="PF02233">
    <property type="entry name" value="PNTB"/>
    <property type="match status" value="1"/>
</dbReference>
<evidence type="ECO:0000256" key="12">
    <source>
        <dbReference type="SAM" id="Phobius"/>
    </source>
</evidence>
<keyword evidence="6" id="KW-0521">NADP</keyword>
<evidence type="ECO:0000256" key="8">
    <source>
        <dbReference type="ARBA" id="ARBA00022989"/>
    </source>
</evidence>
<dbReference type="GO" id="GO:0008750">
    <property type="term" value="F:proton-translocating NAD(P)+ transhydrogenase activity"/>
    <property type="evidence" value="ECO:0007669"/>
    <property type="project" value="UniProtKB-EC"/>
</dbReference>
<dbReference type="Gene3D" id="3.40.50.1220">
    <property type="entry name" value="TPP-binding domain"/>
    <property type="match status" value="1"/>
</dbReference>
<evidence type="ECO:0000256" key="2">
    <source>
        <dbReference type="ARBA" id="ARBA00005624"/>
    </source>
</evidence>
<evidence type="ECO:0000256" key="11">
    <source>
        <dbReference type="ARBA" id="ARBA00048202"/>
    </source>
</evidence>
<evidence type="ECO:0000313" key="16">
    <source>
        <dbReference type="Proteomes" id="UP001208570"/>
    </source>
</evidence>
<dbReference type="PROSITE" id="PS00837">
    <property type="entry name" value="ALADH_PNT_2"/>
    <property type="match status" value="1"/>
</dbReference>
<organism evidence="15 16">
    <name type="scientific">Paralvinella palmiformis</name>
    <dbReference type="NCBI Taxonomy" id="53620"/>
    <lineage>
        <taxon>Eukaryota</taxon>
        <taxon>Metazoa</taxon>
        <taxon>Spiralia</taxon>
        <taxon>Lophotrochozoa</taxon>
        <taxon>Annelida</taxon>
        <taxon>Polychaeta</taxon>
        <taxon>Sedentaria</taxon>
        <taxon>Canalipalpata</taxon>
        <taxon>Terebellida</taxon>
        <taxon>Terebelliformia</taxon>
        <taxon>Alvinellidae</taxon>
        <taxon>Paralvinella</taxon>
    </lineage>
</organism>
<dbReference type="InterPro" id="IPR007698">
    <property type="entry name" value="AlaDH/PNT_NAD(H)-bd"/>
</dbReference>
<keyword evidence="4 12" id="KW-0812">Transmembrane</keyword>
<dbReference type="Pfam" id="PF01262">
    <property type="entry name" value="AlaDh_PNT_C"/>
    <property type="match status" value="1"/>
</dbReference>
<evidence type="ECO:0000259" key="14">
    <source>
        <dbReference type="SMART" id="SM01003"/>
    </source>
</evidence>
<dbReference type="InterPro" id="IPR036291">
    <property type="entry name" value="NAD(P)-bd_dom_sf"/>
</dbReference>
<dbReference type="InterPro" id="IPR007886">
    <property type="entry name" value="AlaDH/PNT_N"/>
</dbReference>
<dbReference type="InterPro" id="IPR034300">
    <property type="entry name" value="PNTB-like"/>
</dbReference>
<evidence type="ECO:0000256" key="3">
    <source>
        <dbReference type="ARBA" id="ARBA00012943"/>
    </source>
</evidence>
<dbReference type="EMBL" id="JAODUP010000583">
    <property type="protein sequence ID" value="KAK2146789.1"/>
    <property type="molecule type" value="Genomic_DNA"/>
</dbReference>
<evidence type="ECO:0000256" key="10">
    <source>
        <dbReference type="ARBA" id="ARBA00023136"/>
    </source>
</evidence>
<reference evidence="15" key="1">
    <citation type="journal article" date="2023" name="Mol. Biol. Evol.">
        <title>Third-Generation Sequencing Reveals the Adaptive Role of the Epigenome in Three Deep-Sea Polychaetes.</title>
        <authorList>
            <person name="Perez M."/>
            <person name="Aroh O."/>
            <person name="Sun Y."/>
            <person name="Lan Y."/>
            <person name="Juniper S.K."/>
            <person name="Young C.R."/>
            <person name="Angers B."/>
            <person name="Qian P.Y."/>
        </authorList>
    </citation>
    <scope>NUCLEOTIDE SEQUENCE</scope>
    <source>
        <strain evidence="15">P08H-3</strain>
    </source>
</reference>
<feature type="domain" description="Alanine dehydrogenase/pyridine nucleotide transhydrogenase N-terminal" evidence="14">
    <location>
        <begin position="2"/>
        <end position="117"/>
    </location>
</feature>
<sequence>MGISVILQAKAGSDAGYSDAMYVEKGAKVVPSRKVILRTVNILVSIRSGAADIETTKRALNDLKLGSVIIGLMNPYKPADVFAIMVRKKMTAFALELVPRISRAQDVDVLSSIASVVGYKGVLMAASLSKKMFPMMITAAGTVSPAKVFVIGAGVAGLQAIAMAKRIGASVSAYDIRPEVKEQVESLGARFISFDLEVDQVKGEGGYARKMDEDFYRKQRVQMEHIFSESDVVITTAAVPGKKAPILVSKNLLAALKPGSVVVDLSADSGGNCVDAVLGKTITTKNGVIISAPLNVASDIATHASQMLSKNLCNFITHIIKNKHLSLDMDDEVIQNTLIIHQGAFRRNAIIPKKDEGKMLSAKTVFLGFEVITKVPTTLHTPLMSGSNAISGITIVGALVAASGGLGLKGLSHPKTAVRGNILGAIGIAASATGFVLNNLVLIVAGSLVGASGIILTRVMCKAMNRSLANVLFGGVGAVQDLVQDDIYEGKIKSTSAEEVAMLLSTARRVVIVPGYGMAVAGAQSAVRALTELLEKNDITVEFGIHPVAGRMPGHMNVLLAEENISYEKLKDLDQINNSFHNTDVSIVLGANDVVNPLARESSGTPVSGMPILNVDKSRTVIVIKRSLSPGFAGIPNPLFAMENTLMLFGDGKEVIETLVSEYKAL</sequence>
<evidence type="ECO:0000256" key="7">
    <source>
        <dbReference type="ARBA" id="ARBA00022967"/>
    </source>
</evidence>
<dbReference type="GO" id="GO:0006740">
    <property type="term" value="P:NADPH regeneration"/>
    <property type="evidence" value="ECO:0007669"/>
    <property type="project" value="TreeGrafter"/>
</dbReference>
<dbReference type="EC" id="7.1.1.1" evidence="3"/>
<dbReference type="SUPFAM" id="SSF52283">
    <property type="entry name" value="Formate/glycerate dehydrogenase catalytic domain-like"/>
    <property type="match status" value="1"/>
</dbReference>
<keyword evidence="5" id="KW-0547">Nucleotide-binding</keyword>
<dbReference type="PANTHER" id="PTHR10160:SF19">
    <property type="entry name" value="PROTON-TRANSLOCATING NAD(P)(+) TRANSHYDROGENASE"/>
    <property type="match status" value="1"/>
</dbReference>
<comment type="subcellular location">
    <subcellularLocation>
        <location evidence="1">Membrane</location>
        <topology evidence="1">Multi-pass membrane protein</topology>
    </subcellularLocation>
</comment>
<evidence type="ECO:0000256" key="5">
    <source>
        <dbReference type="ARBA" id="ARBA00022741"/>
    </source>
</evidence>
<comment type="catalytic activity">
    <reaction evidence="11">
        <text>NAD(+) + NADPH + H(+)(in) = NADH + NADP(+) + H(+)(out)</text>
        <dbReference type="Rhea" id="RHEA:47992"/>
        <dbReference type="ChEBI" id="CHEBI:15378"/>
        <dbReference type="ChEBI" id="CHEBI:57540"/>
        <dbReference type="ChEBI" id="CHEBI:57783"/>
        <dbReference type="ChEBI" id="CHEBI:57945"/>
        <dbReference type="ChEBI" id="CHEBI:58349"/>
        <dbReference type="EC" id="7.1.1.1"/>
    </reaction>
</comment>
<feature type="transmembrane region" description="Helical" evidence="12">
    <location>
        <begin position="443"/>
        <end position="461"/>
    </location>
</feature>
<evidence type="ECO:0000256" key="4">
    <source>
        <dbReference type="ARBA" id="ARBA00022692"/>
    </source>
</evidence>
<dbReference type="Gene3D" id="3.40.50.720">
    <property type="entry name" value="NAD(P)-binding Rossmann-like Domain"/>
    <property type="match status" value="2"/>
</dbReference>
<evidence type="ECO:0000313" key="15">
    <source>
        <dbReference type="EMBL" id="KAK2146789.1"/>
    </source>
</evidence>
<comment type="similarity">
    <text evidence="2">In the N-terminal section; belongs to the AlaDH/PNT family.</text>
</comment>
<dbReference type="SMART" id="SM01002">
    <property type="entry name" value="AlaDh_PNT_C"/>
    <property type="match status" value="1"/>
</dbReference>
<comment type="caution">
    <text evidence="15">The sequence shown here is derived from an EMBL/GenBank/DDBJ whole genome shotgun (WGS) entry which is preliminary data.</text>
</comment>
<dbReference type="Pfam" id="PF05222">
    <property type="entry name" value="AlaDh_PNT_N"/>
    <property type="match status" value="1"/>
</dbReference>
<dbReference type="GO" id="GO:0005886">
    <property type="term" value="C:plasma membrane"/>
    <property type="evidence" value="ECO:0007669"/>
    <property type="project" value="UniProtKB-SubCell"/>
</dbReference>
<dbReference type="Proteomes" id="UP001208570">
    <property type="component" value="Unassembled WGS sequence"/>
</dbReference>
<keyword evidence="7" id="KW-1278">Translocase</keyword>
<evidence type="ECO:0000259" key="13">
    <source>
        <dbReference type="SMART" id="SM01002"/>
    </source>
</evidence>
<keyword evidence="9" id="KW-0520">NAD</keyword>
<protein>
    <recommendedName>
        <fullName evidence="3">proton-translocating NAD(P)(+) transhydrogenase</fullName>
        <ecNumber evidence="3">7.1.1.1</ecNumber>
    </recommendedName>
</protein>
<evidence type="ECO:0000256" key="6">
    <source>
        <dbReference type="ARBA" id="ARBA00022857"/>
    </source>
</evidence>
<dbReference type="InterPro" id="IPR008143">
    <property type="entry name" value="Ala_DH/PNT_CS2"/>
</dbReference>
<dbReference type="GO" id="GO:0016491">
    <property type="term" value="F:oxidoreductase activity"/>
    <property type="evidence" value="ECO:0007669"/>
    <property type="project" value="InterPro"/>
</dbReference>
<dbReference type="PANTHER" id="PTHR10160">
    <property type="entry name" value="NAD(P) TRANSHYDROGENASE"/>
    <property type="match status" value="1"/>
</dbReference>
<keyword evidence="8 12" id="KW-1133">Transmembrane helix</keyword>
<keyword evidence="16" id="KW-1185">Reference proteome</keyword>
<dbReference type="SUPFAM" id="SSF52467">
    <property type="entry name" value="DHS-like NAD/FAD-binding domain"/>
    <property type="match status" value="1"/>
</dbReference>
<dbReference type="SUPFAM" id="SSF51735">
    <property type="entry name" value="NAD(P)-binding Rossmann-fold domains"/>
    <property type="match status" value="1"/>
</dbReference>
<feature type="transmembrane region" description="Helical" evidence="12">
    <location>
        <begin position="389"/>
        <end position="408"/>
    </location>
</feature>
<dbReference type="CDD" id="cd05304">
    <property type="entry name" value="Rubrum_tdh"/>
    <property type="match status" value="1"/>
</dbReference>
<dbReference type="GO" id="GO:0050661">
    <property type="term" value="F:NADP binding"/>
    <property type="evidence" value="ECO:0007669"/>
    <property type="project" value="TreeGrafter"/>
</dbReference>
<name>A0AAD9J5H9_9ANNE</name>
<dbReference type="SMART" id="SM01003">
    <property type="entry name" value="AlaDh_PNT_N"/>
    <property type="match status" value="1"/>
</dbReference>
<keyword evidence="10 12" id="KW-0472">Membrane</keyword>
<dbReference type="AlphaFoldDB" id="A0AAD9J5H9"/>
<dbReference type="InterPro" id="IPR029035">
    <property type="entry name" value="DHS-like_NAD/FAD-binding_dom"/>
</dbReference>
<evidence type="ECO:0000256" key="9">
    <source>
        <dbReference type="ARBA" id="ARBA00023027"/>
    </source>
</evidence>